<dbReference type="InterPro" id="IPR036514">
    <property type="entry name" value="SGNH_hydro_sf"/>
</dbReference>
<dbReference type="Proteomes" id="UP000619479">
    <property type="component" value="Unassembled WGS sequence"/>
</dbReference>
<keyword evidence="2" id="KW-1015">Disulfide bond</keyword>
<feature type="signal peptide" evidence="3">
    <location>
        <begin position="1"/>
        <end position="28"/>
    </location>
</feature>
<dbReference type="PANTHER" id="PTHR37981">
    <property type="entry name" value="LIPASE 2"/>
    <property type="match status" value="1"/>
</dbReference>
<feature type="disulfide bond" evidence="2">
    <location>
        <begin position="119"/>
        <end position="127"/>
    </location>
</feature>
<evidence type="ECO:0000313" key="6">
    <source>
        <dbReference type="Proteomes" id="UP000619479"/>
    </source>
</evidence>
<dbReference type="CDD" id="cd01823">
    <property type="entry name" value="SEST_like"/>
    <property type="match status" value="1"/>
</dbReference>
<name>A0A919IKN1_9ACTN</name>
<comment type="caution">
    <text evidence="5">The sequence shown here is derived from an EMBL/GenBank/DDBJ whole genome shotgun (WGS) entry which is preliminary data.</text>
</comment>
<keyword evidence="3" id="KW-0732">Signal</keyword>
<gene>
    <name evidence="5" type="ORF">Acy02nite_39880</name>
</gene>
<organism evidence="5 6">
    <name type="scientific">Actinoplanes cyaneus</name>
    <dbReference type="NCBI Taxonomy" id="52696"/>
    <lineage>
        <taxon>Bacteria</taxon>
        <taxon>Bacillati</taxon>
        <taxon>Actinomycetota</taxon>
        <taxon>Actinomycetes</taxon>
        <taxon>Micromonosporales</taxon>
        <taxon>Micromonosporaceae</taxon>
        <taxon>Actinoplanes</taxon>
    </lineage>
</organism>
<dbReference type="Pfam" id="PF13472">
    <property type="entry name" value="Lipase_GDSL_2"/>
    <property type="match status" value="1"/>
</dbReference>
<feature type="chain" id="PRO_5037024868" evidence="3">
    <location>
        <begin position="29"/>
        <end position="261"/>
    </location>
</feature>
<feature type="domain" description="SGNH hydrolase-type esterase" evidence="4">
    <location>
        <begin position="35"/>
        <end position="249"/>
    </location>
</feature>
<sequence length="261" mass="26778">MSRATVLACLVSSSVLALTVAAASPAQAAGVDYVALGDSYSSGVGAPGQSGLCLRSNYSYAAQWATRNSPATFQFLACSGAETDDVLDSQVPAMKSGADLVSITIGGNDAGFAPTVLTCLTSSDATCTAKVNEGKAYVANTLPGKLNATYTAIRNKAPGAKVVVLSYPNIFDTSAALCEMSMTKRKAINSGAQTLDDMIKARATAFGFTFADVRGNFTGHGVCAARPYLNGLTIIPPQNSYHPNANGYTLGYLPALTSAVS</sequence>
<feature type="disulfide bond" evidence="2">
    <location>
        <begin position="53"/>
        <end position="78"/>
    </location>
</feature>
<dbReference type="InterPro" id="IPR013830">
    <property type="entry name" value="SGNH_hydro"/>
</dbReference>
<evidence type="ECO:0000313" key="5">
    <source>
        <dbReference type="EMBL" id="GID66107.1"/>
    </source>
</evidence>
<dbReference type="Gene3D" id="3.40.50.1110">
    <property type="entry name" value="SGNH hydrolase"/>
    <property type="match status" value="1"/>
</dbReference>
<keyword evidence="6" id="KW-1185">Reference proteome</keyword>
<feature type="disulfide bond" evidence="2">
    <location>
        <begin position="178"/>
        <end position="223"/>
    </location>
</feature>
<dbReference type="AlphaFoldDB" id="A0A919IKN1"/>
<reference evidence="5" key="1">
    <citation type="submission" date="2021-01" db="EMBL/GenBank/DDBJ databases">
        <title>Whole genome shotgun sequence of Actinoplanes cyaneus NBRC 14990.</title>
        <authorList>
            <person name="Komaki H."/>
            <person name="Tamura T."/>
        </authorList>
    </citation>
    <scope>NUCLEOTIDE SEQUENCE</scope>
    <source>
        <strain evidence="5">NBRC 14990</strain>
    </source>
</reference>
<dbReference type="PANTHER" id="PTHR37981:SF1">
    <property type="entry name" value="SGNH HYDROLASE-TYPE ESTERASE DOMAIN-CONTAINING PROTEIN"/>
    <property type="match status" value="1"/>
</dbReference>
<protein>
    <submittedName>
        <fullName evidence="5">Lipase 1</fullName>
    </submittedName>
</protein>
<dbReference type="InterPro" id="IPR037460">
    <property type="entry name" value="SEST-like"/>
</dbReference>
<dbReference type="GO" id="GO:0019433">
    <property type="term" value="P:triglyceride catabolic process"/>
    <property type="evidence" value="ECO:0007669"/>
    <property type="project" value="TreeGrafter"/>
</dbReference>
<dbReference type="SUPFAM" id="SSF52266">
    <property type="entry name" value="SGNH hydrolase"/>
    <property type="match status" value="1"/>
</dbReference>
<proteinExistence type="predicted"/>
<dbReference type="GO" id="GO:0004806">
    <property type="term" value="F:triacylglycerol lipase activity"/>
    <property type="evidence" value="ECO:0007669"/>
    <property type="project" value="TreeGrafter"/>
</dbReference>
<feature type="active site" evidence="1">
    <location>
        <position position="242"/>
    </location>
</feature>
<dbReference type="RefSeq" id="WP_203742599.1">
    <property type="nucleotide sequence ID" value="NZ_BAAAUC010000047.1"/>
</dbReference>
<evidence type="ECO:0000256" key="2">
    <source>
        <dbReference type="PIRSR" id="PIRSR637460-2"/>
    </source>
</evidence>
<evidence type="ECO:0000256" key="1">
    <source>
        <dbReference type="PIRSR" id="PIRSR637460-1"/>
    </source>
</evidence>
<feature type="active site" description="Nucleophile" evidence="1">
    <location>
        <position position="39"/>
    </location>
</feature>
<dbReference type="EMBL" id="BOMH01000030">
    <property type="protein sequence ID" value="GID66107.1"/>
    <property type="molecule type" value="Genomic_DNA"/>
</dbReference>
<accession>A0A919IKN1</accession>
<evidence type="ECO:0000259" key="4">
    <source>
        <dbReference type="Pfam" id="PF13472"/>
    </source>
</evidence>
<evidence type="ECO:0000256" key="3">
    <source>
        <dbReference type="SAM" id="SignalP"/>
    </source>
</evidence>